<keyword evidence="4" id="KW-1185">Reference proteome</keyword>
<accession>A0A1H1V283</accession>
<feature type="chain" id="PRO_5009262776" description="FG-GAP repeat-containing protein" evidence="2">
    <location>
        <begin position="25"/>
        <end position="274"/>
    </location>
</feature>
<sequence length="274" mass="30430">MKMNNRFYLLILAACTIIAGCNNNDDKKTDTTPVVVKKPAIMQPFRFHKLIEVSPGNDFDVLSWGRGSQAVGSFLILHSDSSGMKYNTTTGDLDGSIVDVYNSDMDLDGNPEILIQAKATDTTNYAVIYAFEFNNSKANKLDFPKLTSSQRKGYRGNDNFYIKEGKFMREFPIYDGDGKNAKPTGAKRLLQYGLRNNEFTVQQVSKDSTLKSTTKTTATPTAKATSTEKKKSSSTSNQSSTSSSKKKKKKSDDNSSTTTHKKKKKKHHHSSDDN</sequence>
<dbReference type="OrthoDB" id="980465at2"/>
<name>A0A1H1V283_MUCMA</name>
<feature type="signal peptide" evidence="2">
    <location>
        <begin position="1"/>
        <end position="24"/>
    </location>
</feature>
<evidence type="ECO:0000313" key="3">
    <source>
        <dbReference type="EMBL" id="SDS78720.1"/>
    </source>
</evidence>
<feature type="compositionally biased region" description="Low complexity" evidence="1">
    <location>
        <begin position="205"/>
        <end position="225"/>
    </location>
</feature>
<feature type="compositionally biased region" description="Low complexity" evidence="1">
    <location>
        <begin position="233"/>
        <end position="243"/>
    </location>
</feature>
<proteinExistence type="predicted"/>
<feature type="compositionally biased region" description="Basic residues" evidence="1">
    <location>
        <begin position="259"/>
        <end position="274"/>
    </location>
</feature>
<dbReference type="Proteomes" id="UP000199679">
    <property type="component" value="Chromosome I"/>
</dbReference>
<protein>
    <recommendedName>
        <fullName evidence="5">FG-GAP repeat-containing protein</fullName>
    </recommendedName>
</protein>
<dbReference type="AlphaFoldDB" id="A0A1H1V283"/>
<organism evidence="3 4">
    <name type="scientific">Mucilaginibacter mallensis</name>
    <dbReference type="NCBI Taxonomy" id="652787"/>
    <lineage>
        <taxon>Bacteria</taxon>
        <taxon>Pseudomonadati</taxon>
        <taxon>Bacteroidota</taxon>
        <taxon>Sphingobacteriia</taxon>
        <taxon>Sphingobacteriales</taxon>
        <taxon>Sphingobacteriaceae</taxon>
        <taxon>Mucilaginibacter</taxon>
    </lineage>
</organism>
<dbReference type="STRING" id="652787.SAMN05216490_1812"/>
<keyword evidence="2" id="KW-0732">Signal</keyword>
<reference evidence="3 4" key="1">
    <citation type="submission" date="2016-10" db="EMBL/GenBank/DDBJ databases">
        <authorList>
            <person name="de Groot N.N."/>
        </authorList>
    </citation>
    <scope>NUCLEOTIDE SEQUENCE [LARGE SCALE GENOMIC DNA]</scope>
    <source>
        <strain evidence="3 4">MP1X4</strain>
    </source>
</reference>
<feature type="region of interest" description="Disordered" evidence="1">
    <location>
        <begin position="205"/>
        <end position="274"/>
    </location>
</feature>
<evidence type="ECO:0000313" key="4">
    <source>
        <dbReference type="Proteomes" id="UP000199679"/>
    </source>
</evidence>
<evidence type="ECO:0000256" key="2">
    <source>
        <dbReference type="SAM" id="SignalP"/>
    </source>
</evidence>
<gene>
    <name evidence="3" type="ORF">SAMN05216490_1812</name>
</gene>
<dbReference type="PROSITE" id="PS51257">
    <property type="entry name" value="PROKAR_LIPOPROTEIN"/>
    <property type="match status" value="1"/>
</dbReference>
<evidence type="ECO:0008006" key="5">
    <source>
        <dbReference type="Google" id="ProtNLM"/>
    </source>
</evidence>
<dbReference type="EMBL" id="LT629740">
    <property type="protein sequence ID" value="SDS78720.1"/>
    <property type="molecule type" value="Genomic_DNA"/>
</dbReference>
<evidence type="ECO:0000256" key="1">
    <source>
        <dbReference type="SAM" id="MobiDB-lite"/>
    </source>
</evidence>